<dbReference type="GO" id="GO:0030313">
    <property type="term" value="C:cell envelope"/>
    <property type="evidence" value="ECO:0007669"/>
    <property type="project" value="UniProtKB-SubCell"/>
</dbReference>
<dbReference type="InterPro" id="IPR036249">
    <property type="entry name" value="Thioredoxin-like_sf"/>
</dbReference>
<dbReference type="AlphaFoldDB" id="A0A5B8W2C2"/>
<dbReference type="Pfam" id="PF08534">
    <property type="entry name" value="Redoxin"/>
    <property type="match status" value="1"/>
</dbReference>
<evidence type="ECO:0000256" key="3">
    <source>
        <dbReference type="ARBA" id="ARBA00023157"/>
    </source>
</evidence>
<keyword evidence="3" id="KW-1015">Disulfide bond</keyword>
<name>A0A5B8W2C2_9SPHI</name>
<dbReference type="SUPFAM" id="SSF52833">
    <property type="entry name" value="Thioredoxin-like"/>
    <property type="match status" value="1"/>
</dbReference>
<dbReference type="PANTHER" id="PTHR42852:SF6">
    <property type="entry name" value="THIOL:DISULFIDE INTERCHANGE PROTEIN DSBE"/>
    <property type="match status" value="1"/>
</dbReference>
<dbReference type="GO" id="GO:0016491">
    <property type="term" value="F:oxidoreductase activity"/>
    <property type="evidence" value="ECO:0007669"/>
    <property type="project" value="InterPro"/>
</dbReference>
<comment type="subcellular location">
    <subcellularLocation>
        <location evidence="1">Cell envelope</location>
    </subcellularLocation>
</comment>
<dbReference type="InterPro" id="IPR013766">
    <property type="entry name" value="Thioredoxin_domain"/>
</dbReference>
<accession>A0A5B8W2C2</accession>
<dbReference type="InterPro" id="IPR013740">
    <property type="entry name" value="Redoxin"/>
</dbReference>
<dbReference type="KEGG" id="mgk:FSB76_17510"/>
<evidence type="ECO:0000256" key="2">
    <source>
        <dbReference type="ARBA" id="ARBA00022748"/>
    </source>
</evidence>
<sequence length="472" mass="53547">MKYISFLCFMLFSQCGFCNVKISGELIGIKGATGVGVFLPVGNHPNDYRQTIYPVVNNKFNINFNVSSEVFIRVRIGLRTIYLIVAPGDNISFKYFDNPDKYKSLKFEGTNAAGQYWYNVYNFQPLDNYNHHGSLLLALATESKDQGLKKIGKFIFEQTQPLDSLYKLKQISPQFFLLAKTDIRDMHALNLIKGITTLQEKNKNSQLNDKYQRIKDALFCFAGPAKITNTQTYFGAMFLGYYYESKLEESNTNKSNSYKLGPYSGYQMAPAAIKNFLLGDILLFQKVIGTNEFNFTTAFAQYCNDFPESPYIALLRSLTLTAANAKTTKPGANISIDTATTYNTFNDIKRHFKGKSVYIDLWATWCVPCRAEFPYYPGLQPKLKQKSITSVFVSIDIPIMKTQWVNLVTQNHLDGYHILAGKSLQSDIKKIVYQQGQVSIPRYIILNKDGRVVSWDAPRPSNPALGKLLDKL</sequence>
<keyword evidence="7" id="KW-1185">Reference proteome</keyword>
<evidence type="ECO:0000313" key="7">
    <source>
        <dbReference type="Proteomes" id="UP000321362"/>
    </source>
</evidence>
<feature type="domain" description="Thioredoxin" evidence="5">
    <location>
        <begin position="314"/>
        <end position="472"/>
    </location>
</feature>
<dbReference type="EMBL" id="CP042437">
    <property type="protein sequence ID" value="QEC77649.1"/>
    <property type="molecule type" value="Genomic_DNA"/>
</dbReference>
<keyword evidence="4" id="KW-0676">Redox-active center</keyword>
<dbReference type="GO" id="GO:0017004">
    <property type="term" value="P:cytochrome complex assembly"/>
    <property type="evidence" value="ECO:0007669"/>
    <property type="project" value="UniProtKB-KW"/>
</dbReference>
<evidence type="ECO:0000256" key="4">
    <source>
        <dbReference type="ARBA" id="ARBA00023284"/>
    </source>
</evidence>
<keyword evidence="2" id="KW-0201">Cytochrome c-type biogenesis</keyword>
<dbReference type="Proteomes" id="UP000321362">
    <property type="component" value="Chromosome"/>
</dbReference>
<gene>
    <name evidence="6" type="ORF">FSB76_17510</name>
</gene>
<dbReference type="Gene3D" id="3.40.30.10">
    <property type="entry name" value="Glutaredoxin"/>
    <property type="match status" value="1"/>
</dbReference>
<evidence type="ECO:0000313" key="6">
    <source>
        <dbReference type="EMBL" id="QEC77649.1"/>
    </source>
</evidence>
<dbReference type="InterPro" id="IPR050553">
    <property type="entry name" value="Thioredoxin_ResA/DsbE_sf"/>
</dbReference>
<evidence type="ECO:0000259" key="5">
    <source>
        <dbReference type="PROSITE" id="PS51352"/>
    </source>
</evidence>
<dbReference type="PANTHER" id="PTHR42852">
    <property type="entry name" value="THIOL:DISULFIDE INTERCHANGE PROTEIN DSBE"/>
    <property type="match status" value="1"/>
</dbReference>
<dbReference type="PROSITE" id="PS51352">
    <property type="entry name" value="THIOREDOXIN_2"/>
    <property type="match status" value="1"/>
</dbReference>
<dbReference type="CDD" id="cd02966">
    <property type="entry name" value="TlpA_like_family"/>
    <property type="match status" value="1"/>
</dbReference>
<evidence type="ECO:0000256" key="1">
    <source>
        <dbReference type="ARBA" id="ARBA00004196"/>
    </source>
</evidence>
<protein>
    <submittedName>
        <fullName evidence="6">TlpA family protein disulfide reductase</fullName>
    </submittedName>
</protein>
<organism evidence="6 7">
    <name type="scientific">Mucilaginibacter ginsenosidivorax</name>
    <dbReference type="NCBI Taxonomy" id="862126"/>
    <lineage>
        <taxon>Bacteria</taxon>
        <taxon>Pseudomonadati</taxon>
        <taxon>Bacteroidota</taxon>
        <taxon>Sphingobacteriia</taxon>
        <taxon>Sphingobacteriales</taxon>
        <taxon>Sphingobacteriaceae</taxon>
        <taxon>Mucilaginibacter</taxon>
    </lineage>
</organism>
<proteinExistence type="predicted"/>
<reference evidence="6 7" key="1">
    <citation type="journal article" date="2013" name="J. Microbiol.">
        <title>Mucilaginibacter ginsenosidivorax sp. nov., with ginsenoside converting activity isolated from sediment.</title>
        <authorList>
            <person name="Kim J.K."/>
            <person name="Choi T.E."/>
            <person name="Liu Q.M."/>
            <person name="Park H.Y."/>
            <person name="Yi T.H."/>
            <person name="Yoon M.H."/>
            <person name="Kim S.C."/>
            <person name="Im W.T."/>
        </authorList>
    </citation>
    <scope>NUCLEOTIDE SEQUENCE [LARGE SCALE GENOMIC DNA]</scope>
    <source>
        <strain evidence="6 7">KHI28</strain>
    </source>
</reference>